<dbReference type="AlphaFoldDB" id="A0A4P8IEL1"/>
<dbReference type="OrthoDB" id="9789229at2"/>
<reference evidence="3 4" key="1">
    <citation type="submission" date="2019-05" db="EMBL/GenBank/DDBJ databases">
        <title>Complete genome sequencing of Anaerostipes rhamnosivorans.</title>
        <authorList>
            <person name="Bui T.P.N."/>
            <person name="de Vos W.M."/>
        </authorList>
    </citation>
    <scope>NUCLEOTIDE SEQUENCE [LARGE SCALE GENOMIC DNA]</scope>
    <source>
        <strain evidence="3 4">1y2</strain>
    </source>
</reference>
<evidence type="ECO:0000256" key="1">
    <source>
        <dbReference type="SAM" id="Coils"/>
    </source>
</evidence>
<keyword evidence="2" id="KW-0812">Transmembrane</keyword>
<keyword evidence="2" id="KW-1133">Transmembrane helix</keyword>
<feature type="coiled-coil region" evidence="1">
    <location>
        <begin position="201"/>
        <end position="264"/>
    </location>
</feature>
<keyword evidence="1" id="KW-0175">Coiled coil</keyword>
<protein>
    <submittedName>
        <fullName evidence="3">Membrane protein</fullName>
    </submittedName>
</protein>
<name>A0A4P8IEL1_9FIRM</name>
<feature type="transmembrane region" description="Helical" evidence="2">
    <location>
        <begin position="6"/>
        <end position="26"/>
    </location>
</feature>
<keyword evidence="2" id="KW-0472">Membrane</keyword>
<accession>A0A4P8IEL1</accession>
<keyword evidence="4" id="KW-1185">Reference proteome</keyword>
<feature type="transmembrane region" description="Helical" evidence="2">
    <location>
        <begin position="38"/>
        <end position="58"/>
    </location>
</feature>
<evidence type="ECO:0000313" key="3">
    <source>
        <dbReference type="EMBL" id="QCP35816.1"/>
    </source>
</evidence>
<feature type="transmembrane region" description="Helical" evidence="2">
    <location>
        <begin position="64"/>
        <end position="86"/>
    </location>
</feature>
<evidence type="ECO:0000313" key="4">
    <source>
        <dbReference type="Proteomes" id="UP000298653"/>
    </source>
</evidence>
<dbReference type="RefSeq" id="WP_137329131.1">
    <property type="nucleotide sequence ID" value="NZ_CP040058.1"/>
</dbReference>
<evidence type="ECO:0000256" key="2">
    <source>
        <dbReference type="SAM" id="Phobius"/>
    </source>
</evidence>
<sequence>MSLYYLLSYFFIYGFLGWCSEVAFAALKERKFVNRGFLNGPICPVYGFGVGFVVSLLMPYKSNVFFMYIGSVIAVSAIEWVTGFALEKIFHSRWWDYSEQPFNLNGYICLPFSLIWGVACMLIVYVLHPLVTRMVGFIPGLLGNVLLVVFLAGMAADVWVTAAGIFKMNRRLRKMSEIADELHNISEQLGENIYLSVMTAVEKQEETKKKLDEAGQELKERKNAVQEELKERRENLGGELEQRVEELKDRYQEIAGKKSQTSRRLLKAFPAFDSNKYKEALKELKERMKNK</sequence>
<dbReference type="Pfam" id="PF06541">
    <property type="entry name" value="ABC_trans_CmpB"/>
    <property type="match status" value="1"/>
</dbReference>
<dbReference type="Proteomes" id="UP000298653">
    <property type="component" value="Chromosome"/>
</dbReference>
<dbReference type="EMBL" id="CP040058">
    <property type="protein sequence ID" value="QCP35816.1"/>
    <property type="molecule type" value="Genomic_DNA"/>
</dbReference>
<dbReference type="KEGG" id="arf:AR1Y2_2362"/>
<gene>
    <name evidence="3" type="ORF">AR1Y2_2362</name>
</gene>
<feature type="transmembrane region" description="Helical" evidence="2">
    <location>
        <begin position="107"/>
        <end position="128"/>
    </location>
</feature>
<feature type="transmembrane region" description="Helical" evidence="2">
    <location>
        <begin position="140"/>
        <end position="166"/>
    </location>
</feature>
<proteinExistence type="predicted"/>
<organism evidence="3 4">
    <name type="scientific">Anaerostipes rhamnosivorans</name>
    <dbReference type="NCBI Taxonomy" id="1229621"/>
    <lineage>
        <taxon>Bacteria</taxon>
        <taxon>Bacillati</taxon>
        <taxon>Bacillota</taxon>
        <taxon>Clostridia</taxon>
        <taxon>Lachnospirales</taxon>
        <taxon>Lachnospiraceae</taxon>
        <taxon>Anaerostipes</taxon>
    </lineage>
</organism>
<dbReference type="InterPro" id="IPR010540">
    <property type="entry name" value="CmpB_TMEM229"/>
</dbReference>